<dbReference type="EC" id="3.2.1.25" evidence="3"/>
<dbReference type="Gene3D" id="2.60.40.10">
    <property type="entry name" value="Immunoglobulins"/>
    <property type="match status" value="1"/>
</dbReference>
<dbReference type="Gene3D" id="2.60.120.260">
    <property type="entry name" value="Galactose-binding domain-like"/>
    <property type="match status" value="1"/>
</dbReference>
<dbReference type="InterPro" id="IPR036156">
    <property type="entry name" value="Beta-gal/glucu_dom_sf"/>
</dbReference>
<evidence type="ECO:0000256" key="3">
    <source>
        <dbReference type="ARBA" id="ARBA00012754"/>
    </source>
</evidence>
<dbReference type="PANTHER" id="PTHR43730:SF1">
    <property type="entry name" value="BETA-MANNOSIDASE"/>
    <property type="match status" value="1"/>
</dbReference>
<dbReference type="SUPFAM" id="SSF51445">
    <property type="entry name" value="(Trans)glycosidases"/>
    <property type="match status" value="1"/>
</dbReference>
<dbReference type="AlphaFoldDB" id="A0A3D9KDP2"/>
<sequence length="775" mass="89688">MRTISLNGTWKLYGLPQRESGMIHPDRLKDGGPTSLEAEVPGNVELDMQRAGRLEDPYGGSRIGELKKYELYEWWYEKEFETPVPRQGDGRIELVFHGVDCLATYWLNGEELGSSDNMLISHMFDVTGKLKQEGANRLHIRLQSPVLEAMGREYDPSMWAMDYNWAQLWVRKAAHGFGWDIMPRAVSAGLWRDVELAVHRETEIKEPYFYTRSADDKGAWIGALYSVQADPLLLGELTLRIVGTCGTSRFEKCCPVHFSSGNVEFRVDHPHLWWPRGYGAANVYEVRMELRHRDDVLAERTDTFGIRTVELIRSETTSAERPGEFLFKVNGVPIFCKGSNWVPADMFHSKDKARIPRMLDLFAEMNCNIVRVWGGSVYEDHDFFDRCDREGFLVWQDFSLACGLYPQTEEFYAKIREEARFVVRKLRNHPSLALWCGDNEIDQFSLNRGIDPALNRISREVLPAVVSQCDPYRPYLPSSPYLSPGFWEKKDLSLLPEEHLWGPRDYYKSKYYTESKMHFVSEIGYHGCPDVESIKRFIDADHLWPWQDNEQWAIHASDPIGTKGTWGYRIGLMANQIKELFGEVPDRLEDFALASQISQAEAKKFFVEMTRLKKWRRTGIIWWNMIDGWPQFSDAVVDYYFNKKLAFQYLQNVHRDLCVMIDEPSDWHVRVVLSNDTLEEKRGTYRVWDADSGENLLEGPFVSAVNGNIELGRIRISHSDQRMLLIRWTVDGQTYGNHYLLGFPAFSLEKYKGWLKHLGGSMPSGSVMEMGKSRE</sequence>
<dbReference type="Pfam" id="PF00703">
    <property type="entry name" value="Glyco_hydro_2"/>
    <property type="match status" value="1"/>
</dbReference>
<feature type="domain" description="Glycoside hydrolase family 2 immunoglobulin-like beta-sandwich" evidence="6">
    <location>
        <begin position="264"/>
        <end position="307"/>
    </location>
</feature>
<evidence type="ECO:0000259" key="7">
    <source>
        <dbReference type="Pfam" id="PF22666"/>
    </source>
</evidence>
<dbReference type="EMBL" id="QRDZ01000007">
    <property type="protein sequence ID" value="RED83897.1"/>
    <property type="molecule type" value="Genomic_DNA"/>
</dbReference>
<evidence type="ECO:0000259" key="6">
    <source>
        <dbReference type="Pfam" id="PF00703"/>
    </source>
</evidence>
<dbReference type="SUPFAM" id="SSF49785">
    <property type="entry name" value="Galactose-binding domain-like"/>
    <property type="match status" value="1"/>
</dbReference>
<evidence type="ECO:0000313" key="9">
    <source>
        <dbReference type="Proteomes" id="UP000256977"/>
    </source>
</evidence>
<organism evidence="8 9">
    <name type="scientific">Cohnella phaseoli</name>
    <dbReference type="NCBI Taxonomy" id="456490"/>
    <lineage>
        <taxon>Bacteria</taxon>
        <taxon>Bacillati</taxon>
        <taxon>Bacillota</taxon>
        <taxon>Bacilli</taxon>
        <taxon>Bacillales</taxon>
        <taxon>Paenibacillaceae</taxon>
        <taxon>Cohnella</taxon>
    </lineage>
</organism>
<dbReference type="Gene3D" id="3.20.20.80">
    <property type="entry name" value="Glycosidases"/>
    <property type="match status" value="1"/>
</dbReference>
<feature type="domain" description="Beta-mannosidase-like galactose-binding" evidence="7">
    <location>
        <begin position="35"/>
        <end position="192"/>
    </location>
</feature>
<protein>
    <recommendedName>
        <fullName evidence="3">beta-mannosidase</fullName>
        <ecNumber evidence="3">3.2.1.25</ecNumber>
    </recommendedName>
</protein>
<dbReference type="RefSeq" id="WP_116060542.1">
    <property type="nucleotide sequence ID" value="NZ_QRDZ01000007.1"/>
</dbReference>
<evidence type="ECO:0000313" key="8">
    <source>
        <dbReference type="EMBL" id="RED83897.1"/>
    </source>
</evidence>
<evidence type="ECO:0000256" key="2">
    <source>
        <dbReference type="ARBA" id="ARBA00007401"/>
    </source>
</evidence>
<name>A0A3D9KDP2_9BACL</name>
<comment type="similarity">
    <text evidence="2">Belongs to the glycosyl hydrolase 2 family.</text>
</comment>
<dbReference type="InterPro" id="IPR054593">
    <property type="entry name" value="Beta-mannosidase-like_N2"/>
</dbReference>
<evidence type="ECO:0000256" key="1">
    <source>
        <dbReference type="ARBA" id="ARBA00000829"/>
    </source>
</evidence>
<dbReference type="InterPro" id="IPR017853">
    <property type="entry name" value="GH"/>
</dbReference>
<gene>
    <name evidence="8" type="ORF">DFP98_1073</name>
</gene>
<dbReference type="GO" id="GO:0005975">
    <property type="term" value="P:carbohydrate metabolic process"/>
    <property type="evidence" value="ECO:0007669"/>
    <property type="project" value="InterPro"/>
</dbReference>
<dbReference type="GO" id="GO:0006516">
    <property type="term" value="P:glycoprotein catabolic process"/>
    <property type="evidence" value="ECO:0007669"/>
    <property type="project" value="TreeGrafter"/>
</dbReference>
<accession>A0A3D9KDP2</accession>
<comment type="catalytic activity">
    <reaction evidence="1">
        <text>Hydrolysis of terminal, non-reducing beta-D-mannose residues in beta-D-mannosides.</text>
        <dbReference type="EC" id="3.2.1.25"/>
    </reaction>
</comment>
<keyword evidence="4" id="KW-0378">Hydrolase</keyword>
<dbReference type="InterPro" id="IPR013783">
    <property type="entry name" value="Ig-like_fold"/>
</dbReference>
<dbReference type="GO" id="GO:0004567">
    <property type="term" value="F:beta-mannosidase activity"/>
    <property type="evidence" value="ECO:0007669"/>
    <property type="project" value="UniProtKB-EC"/>
</dbReference>
<dbReference type="InterPro" id="IPR008979">
    <property type="entry name" value="Galactose-bd-like_sf"/>
</dbReference>
<keyword evidence="9" id="KW-1185">Reference proteome</keyword>
<proteinExistence type="inferred from homology"/>
<dbReference type="Proteomes" id="UP000256977">
    <property type="component" value="Unassembled WGS sequence"/>
</dbReference>
<evidence type="ECO:0000256" key="5">
    <source>
        <dbReference type="ARBA" id="ARBA00023295"/>
    </source>
</evidence>
<dbReference type="InterPro" id="IPR006102">
    <property type="entry name" value="Ig-like_GH2"/>
</dbReference>
<dbReference type="InterPro" id="IPR050887">
    <property type="entry name" value="Beta-mannosidase_GH2"/>
</dbReference>
<dbReference type="OrthoDB" id="9801077at2"/>
<keyword evidence="5" id="KW-0326">Glycosidase</keyword>
<dbReference type="Pfam" id="PF22666">
    <property type="entry name" value="Glyco_hydro_2_N2"/>
    <property type="match status" value="1"/>
</dbReference>
<dbReference type="SUPFAM" id="SSF49303">
    <property type="entry name" value="beta-Galactosidase/glucuronidase domain"/>
    <property type="match status" value="1"/>
</dbReference>
<reference evidence="8 9" key="1">
    <citation type="submission" date="2018-07" db="EMBL/GenBank/DDBJ databases">
        <title>Genomic Encyclopedia of Type Strains, Phase III (KMG-III): the genomes of soil and plant-associated and newly described type strains.</title>
        <authorList>
            <person name="Whitman W."/>
        </authorList>
    </citation>
    <scope>NUCLEOTIDE SEQUENCE [LARGE SCALE GENOMIC DNA]</scope>
    <source>
        <strain evidence="8 9">CECT 7287</strain>
    </source>
</reference>
<dbReference type="PANTHER" id="PTHR43730">
    <property type="entry name" value="BETA-MANNOSIDASE"/>
    <property type="match status" value="1"/>
</dbReference>
<comment type="caution">
    <text evidence="8">The sequence shown here is derived from an EMBL/GenBank/DDBJ whole genome shotgun (WGS) entry which is preliminary data.</text>
</comment>
<evidence type="ECO:0000256" key="4">
    <source>
        <dbReference type="ARBA" id="ARBA00022801"/>
    </source>
</evidence>